<gene>
    <name evidence="1" type="ORF">GOB81_09415</name>
    <name evidence="2" type="ORF">GOB81_13415</name>
</gene>
<feature type="non-terminal residue" evidence="2">
    <location>
        <position position="1"/>
    </location>
</feature>
<protein>
    <submittedName>
        <fullName evidence="2">Biopolymer transporter ExbD</fullName>
    </submittedName>
</protein>
<evidence type="ECO:0000313" key="3">
    <source>
        <dbReference type="Proteomes" id="UP000631653"/>
    </source>
</evidence>
<evidence type="ECO:0000313" key="1">
    <source>
        <dbReference type="EMBL" id="NHN88849.1"/>
    </source>
</evidence>
<evidence type="ECO:0000313" key="2">
    <source>
        <dbReference type="EMBL" id="NHN89610.1"/>
    </source>
</evidence>
<comment type="caution">
    <text evidence="2">The sequence shown here is derived from an EMBL/GenBank/DDBJ whole genome shotgun (WGS) entry which is preliminary data.</text>
</comment>
<dbReference type="Proteomes" id="UP000631653">
    <property type="component" value="Unassembled WGS sequence"/>
</dbReference>
<keyword evidence="3" id="KW-1185">Reference proteome</keyword>
<organism evidence="2 3">
    <name type="scientific">Acetobacter conturbans</name>
    <dbReference type="NCBI Taxonomy" id="1737472"/>
    <lineage>
        <taxon>Bacteria</taxon>
        <taxon>Pseudomonadati</taxon>
        <taxon>Pseudomonadota</taxon>
        <taxon>Alphaproteobacteria</taxon>
        <taxon>Acetobacterales</taxon>
        <taxon>Acetobacteraceae</taxon>
        <taxon>Acetobacter</taxon>
    </lineage>
</organism>
<name>A0ABX0K2X1_9PROT</name>
<reference evidence="2 3" key="1">
    <citation type="journal article" date="2020" name="Int. J. Syst. Evol. Microbiol.">
        <title>Novel acetic acid bacteria from cider fermentations: Acetobacter conturbans sp. nov. and Acetobacter fallax sp. nov.</title>
        <authorList>
            <person name="Sombolestani A.S."/>
            <person name="Cleenwerck I."/>
            <person name="Cnockaert M."/>
            <person name="Borremans W."/>
            <person name="Wieme A.D."/>
            <person name="De Vuyst L."/>
            <person name="Vandamme P."/>
        </authorList>
    </citation>
    <scope>NUCLEOTIDE SEQUENCE [LARGE SCALE GENOMIC DNA]</scope>
    <source>
        <strain evidence="2 3">LMG 1627</strain>
    </source>
</reference>
<accession>A0ABX0K2X1</accession>
<dbReference type="EMBL" id="WOSY01000015">
    <property type="protein sequence ID" value="NHN89610.1"/>
    <property type="molecule type" value="Genomic_DNA"/>
</dbReference>
<sequence length="34" mass="3772">LADYRTVAHVLADAQRLGITKLGIVGQDQFMNEQ</sequence>
<proteinExistence type="predicted"/>
<dbReference type="EMBL" id="WOSY01000007">
    <property type="protein sequence ID" value="NHN88849.1"/>
    <property type="molecule type" value="Genomic_DNA"/>
</dbReference>